<accession>L0HCW0</accession>
<proteinExistence type="predicted"/>
<dbReference type="NCBIfam" id="TIGR02537">
    <property type="entry name" value="arch_flag_Nterm"/>
    <property type="match status" value="1"/>
</dbReference>
<dbReference type="RefSeq" id="WP_015284819.1">
    <property type="nucleotide sequence ID" value="NC_019943.1"/>
</dbReference>
<protein>
    <recommendedName>
        <fullName evidence="2">Archaeal Type IV pilin N-terminal domain-containing protein</fullName>
    </recommendedName>
</protein>
<dbReference type="AlphaFoldDB" id="L0HCW0"/>
<organism evidence="3 4">
    <name type="scientific">Methanoregula formicica (strain DSM 22288 / NBRC 105244 / SMSP)</name>
    <dbReference type="NCBI Taxonomy" id="593750"/>
    <lineage>
        <taxon>Archaea</taxon>
        <taxon>Methanobacteriati</taxon>
        <taxon>Methanobacteriota</taxon>
        <taxon>Stenosarchaea group</taxon>
        <taxon>Methanomicrobia</taxon>
        <taxon>Methanomicrobiales</taxon>
        <taxon>Methanoregulaceae</taxon>
        <taxon>Methanoregula</taxon>
    </lineage>
</organism>
<dbReference type="InParanoid" id="L0HCW0"/>
<dbReference type="STRING" id="593750.Metfor_0795"/>
<dbReference type="eggNOG" id="arCOG02420">
    <property type="taxonomic scope" value="Archaea"/>
</dbReference>
<gene>
    <name evidence="3" type="ordered locus">Metfor_0795</name>
</gene>
<keyword evidence="1" id="KW-0812">Transmembrane</keyword>
<dbReference type="HOGENOM" id="CLU_714977_0_0_2"/>
<dbReference type="KEGG" id="mfo:Metfor_0795"/>
<name>L0HCW0_METFS</name>
<reference evidence="4" key="1">
    <citation type="submission" date="2011-12" db="EMBL/GenBank/DDBJ databases">
        <title>Complete sequence of Methanoregula formicicum SMSP.</title>
        <authorList>
            <person name="Lucas S."/>
            <person name="Han J."/>
            <person name="Lapidus A."/>
            <person name="Cheng J.-F."/>
            <person name="Goodwin L."/>
            <person name="Pitluck S."/>
            <person name="Peters L."/>
            <person name="Ovchinnikova G."/>
            <person name="Teshima H."/>
            <person name="Detter J.C."/>
            <person name="Han C."/>
            <person name="Tapia R."/>
            <person name="Land M."/>
            <person name="Hauser L."/>
            <person name="Kyrpides N."/>
            <person name="Ivanova N."/>
            <person name="Pagani I."/>
            <person name="Imachi H."/>
            <person name="Tamaki H."/>
            <person name="Sekiguchi Y."/>
            <person name="Kamagata Y."/>
            <person name="Cadillo-Quiroz H."/>
            <person name="Zinder S."/>
            <person name="Liu W.-T."/>
            <person name="Woyke T."/>
        </authorList>
    </citation>
    <scope>NUCLEOTIDE SEQUENCE [LARGE SCALE GENOMIC DNA]</scope>
    <source>
        <strain evidence="4">DSM 22288 / NBRC 105244 / SMSP</strain>
    </source>
</reference>
<feature type="transmembrane region" description="Helical" evidence="1">
    <location>
        <begin position="26"/>
        <end position="47"/>
    </location>
</feature>
<keyword evidence="1" id="KW-1133">Transmembrane helix</keyword>
<feature type="domain" description="Archaeal Type IV pilin N-terminal" evidence="2">
    <location>
        <begin position="21"/>
        <end position="95"/>
    </location>
</feature>
<dbReference type="Proteomes" id="UP000010824">
    <property type="component" value="Chromosome"/>
</dbReference>
<evidence type="ECO:0000256" key="1">
    <source>
        <dbReference type="SAM" id="Phobius"/>
    </source>
</evidence>
<dbReference type="GeneID" id="14310108"/>
<keyword evidence="4" id="KW-1185">Reference proteome</keyword>
<reference evidence="3 4" key="2">
    <citation type="journal article" date="2014" name="Genome Announc.">
        <title>Complete Genome Sequence of Methanoregula formicica SMSPT, a Mesophilic Hydrogenotrophic Methanogen Isolated from a Methanogenic Upflow Anaerobic Sludge Blanket Reactor.</title>
        <authorList>
            <person name="Yamamoto K."/>
            <person name="Tamaki H."/>
            <person name="Cadillo-Quiroz H."/>
            <person name="Imachi H."/>
            <person name="Kyrpides N."/>
            <person name="Woyke T."/>
            <person name="Goodwin L."/>
            <person name="Zinder S.H."/>
            <person name="Kamagata Y."/>
            <person name="Liu W.T."/>
        </authorList>
    </citation>
    <scope>NUCLEOTIDE SEQUENCE [LARGE SCALE GENOMIC DNA]</scope>
    <source>
        <strain evidence="4">DSM 22288 / NBRC 105244 / SMSP</strain>
    </source>
</reference>
<evidence type="ECO:0000313" key="4">
    <source>
        <dbReference type="Proteomes" id="UP000010824"/>
    </source>
</evidence>
<dbReference type="EMBL" id="CP003167">
    <property type="protein sequence ID" value="AGB01855.1"/>
    <property type="molecule type" value="Genomic_DNA"/>
</dbReference>
<dbReference type="InterPro" id="IPR012859">
    <property type="entry name" value="Pilin_N_archaeal"/>
</dbReference>
<dbReference type="Pfam" id="PF07790">
    <property type="entry name" value="Pilin_N"/>
    <property type="match status" value="1"/>
</dbReference>
<sequence>MMIQKTGRMRGQATHGTGDGDGVSEVIGAVLLISLVVTAVALVAVFVNSQATPRNIPDVNFMVGSDNRNPLTLYLTHNGGDILPLGSFSVYVDGTMRAYSLSGGGNEWSLGKNLVVPLSSGEKPGTIILVYNATGSGGSVIGSASADVSVPSVTAAPEIIIPPSVCVNITDPQIVLSVVLNNVSVIGDAMNQSPSTVGPVIANVVGANSISFYREGKATIDPNTHLSLNITGAGSTISYGTTTSKSLGIGDILVVTLSKSSPGSWKIFGLGNQIWEFSAADSSKVVDISWKHKSNGTWTNTSATQLFHTWITGYQDVGSTLTVRSTGGSYYTALAVNGTMVIDGVNSSTVVIQNIRPVGVGLFVLEYDPNSDSMYFVGNAQSVSVT</sequence>
<dbReference type="InterPro" id="IPR013373">
    <property type="entry name" value="Flagellin/pilin_N_arc"/>
</dbReference>
<keyword evidence="1" id="KW-0472">Membrane</keyword>
<evidence type="ECO:0000313" key="3">
    <source>
        <dbReference type="EMBL" id="AGB01855.1"/>
    </source>
</evidence>
<evidence type="ECO:0000259" key="2">
    <source>
        <dbReference type="Pfam" id="PF07790"/>
    </source>
</evidence>